<proteinExistence type="predicted"/>
<feature type="chain" id="PRO_5031259663" evidence="1">
    <location>
        <begin position="19"/>
        <end position="202"/>
    </location>
</feature>
<organism evidence="2">
    <name type="scientific">Alexandrium catenella</name>
    <name type="common">Red tide dinoflagellate</name>
    <name type="synonym">Gonyaulax catenella</name>
    <dbReference type="NCBI Taxonomy" id="2925"/>
    <lineage>
        <taxon>Eukaryota</taxon>
        <taxon>Sar</taxon>
        <taxon>Alveolata</taxon>
        <taxon>Dinophyceae</taxon>
        <taxon>Gonyaulacales</taxon>
        <taxon>Pyrocystaceae</taxon>
        <taxon>Alexandrium</taxon>
    </lineage>
</organism>
<name>A0A7S1QL54_ALECA</name>
<evidence type="ECO:0000256" key="1">
    <source>
        <dbReference type="SAM" id="SignalP"/>
    </source>
</evidence>
<evidence type="ECO:0000313" key="2">
    <source>
        <dbReference type="EMBL" id="CAD9141984.1"/>
    </source>
</evidence>
<feature type="signal peptide" evidence="1">
    <location>
        <begin position="1"/>
        <end position="18"/>
    </location>
</feature>
<keyword evidence="1" id="KW-0732">Signal</keyword>
<sequence length="202" mass="21952">MALRTLMLLMALSVRVDADSVLEIISELKTFRDGAVELMGNTAATLKEQGSASEAQRVKQWSEDWLSILGVNKGLTGLAKDFVLNYLGRSAYHDSNGPLIDSIKRVASAFPRGGEGLDDEDVAGLRYRLVDVCKEGKKLFKEGGSLNQMLQELQSIVSATSSNAALKKGLNENSQLRNAFVYFSGSRPTGSDDDPDFDEGEL</sequence>
<gene>
    <name evidence="2" type="ORF">ACAT0790_LOCUS27416</name>
</gene>
<dbReference type="EMBL" id="HBGE01045437">
    <property type="protein sequence ID" value="CAD9141984.1"/>
    <property type="molecule type" value="Transcribed_RNA"/>
</dbReference>
<protein>
    <submittedName>
        <fullName evidence="2">Uncharacterized protein</fullName>
    </submittedName>
</protein>
<reference evidence="2" key="1">
    <citation type="submission" date="2021-01" db="EMBL/GenBank/DDBJ databases">
        <authorList>
            <person name="Corre E."/>
            <person name="Pelletier E."/>
            <person name="Niang G."/>
            <person name="Scheremetjew M."/>
            <person name="Finn R."/>
            <person name="Kale V."/>
            <person name="Holt S."/>
            <person name="Cochrane G."/>
            <person name="Meng A."/>
            <person name="Brown T."/>
            <person name="Cohen L."/>
        </authorList>
    </citation>
    <scope>NUCLEOTIDE SEQUENCE</scope>
    <source>
        <strain evidence="2">OF101</strain>
    </source>
</reference>
<dbReference type="AlphaFoldDB" id="A0A7S1QL54"/>
<accession>A0A7S1QL54</accession>